<gene>
    <name evidence="2" type="ORF">A0O34_21215</name>
</gene>
<name>A0A172Y1F4_9FLAO</name>
<organism evidence="2 3">
    <name type="scientific">Chryseobacterium glaciei</name>
    <dbReference type="NCBI Taxonomy" id="1685010"/>
    <lineage>
        <taxon>Bacteria</taxon>
        <taxon>Pseudomonadati</taxon>
        <taxon>Bacteroidota</taxon>
        <taxon>Flavobacteriia</taxon>
        <taxon>Flavobacteriales</taxon>
        <taxon>Weeksellaceae</taxon>
        <taxon>Chryseobacterium group</taxon>
        <taxon>Chryseobacterium</taxon>
    </lineage>
</organism>
<evidence type="ECO:0000313" key="3">
    <source>
        <dbReference type="Proteomes" id="UP000077824"/>
    </source>
</evidence>
<proteinExistence type="predicted"/>
<evidence type="ECO:0000313" key="2">
    <source>
        <dbReference type="EMBL" id="ANF52885.1"/>
    </source>
</evidence>
<evidence type="ECO:0000256" key="1">
    <source>
        <dbReference type="SAM" id="SignalP"/>
    </source>
</evidence>
<feature type="signal peptide" evidence="1">
    <location>
        <begin position="1"/>
        <end position="18"/>
    </location>
</feature>
<feature type="chain" id="PRO_5008004121" evidence="1">
    <location>
        <begin position="19"/>
        <end position="224"/>
    </location>
</feature>
<dbReference type="STRING" id="1685010.A0O34_21215"/>
<dbReference type="EMBL" id="CP015199">
    <property type="protein sequence ID" value="ANF52885.1"/>
    <property type="molecule type" value="Genomic_DNA"/>
</dbReference>
<dbReference type="Proteomes" id="UP000077824">
    <property type="component" value="Chromosome"/>
</dbReference>
<protein>
    <submittedName>
        <fullName evidence="2">Uncharacterized protein</fullName>
    </submittedName>
</protein>
<keyword evidence="3" id="KW-1185">Reference proteome</keyword>
<dbReference type="RefSeq" id="WP_066759123.1">
    <property type="nucleotide sequence ID" value="NZ_CP015199.1"/>
</dbReference>
<keyword evidence="1" id="KW-0732">Signal</keyword>
<sequence length="224" mass="25236">MKRIILFLIIGLNGFVMAQDQRVGIDTDTPTRKLDINGNLRVSSTNTVTDNAAYDRIVTGNNVTGDIDFINVSAISQTETNNVEVKRSVYNALVPDETKECNCGDISFRINNLNVAEIKLNSPTIFVTNGNITSFNVGYGIKRWINSTYNFINRTITFTNSNYLTYQTLDPTAFTSGANYTVRIYTIVPPKQNNLYRLTLSRVSNTNINYTYGLICEKFYIQTL</sequence>
<dbReference type="OrthoDB" id="1241047at2"/>
<reference evidence="2 3" key="1">
    <citation type="submission" date="2016-04" db="EMBL/GenBank/DDBJ databases">
        <title>Complete Genome Sequence of Chryseobacterium sp. IHBB 10212.</title>
        <authorList>
            <person name="Pal M."/>
            <person name="Swarnkar M.K."/>
            <person name="Kaushal K."/>
            <person name="Chhibber S."/>
            <person name="Singh A.K."/>
            <person name="Gulati A."/>
        </authorList>
    </citation>
    <scope>NUCLEOTIDE SEQUENCE [LARGE SCALE GENOMIC DNA]</scope>
    <source>
        <strain evidence="2 3">IHBB 10212</strain>
    </source>
</reference>
<dbReference type="KEGG" id="chh:A0O34_21215"/>
<accession>A0A172Y1F4</accession>
<dbReference type="AlphaFoldDB" id="A0A172Y1F4"/>